<evidence type="ECO:0000256" key="2">
    <source>
        <dbReference type="SAM" id="SignalP"/>
    </source>
</evidence>
<protein>
    <submittedName>
        <fullName evidence="4">Ribosome biogenesis related GTPase, putative</fullName>
    </submittedName>
</protein>
<accession>A0A9W5WVG6</accession>
<keyword evidence="5" id="KW-1185">Reference proteome</keyword>
<feature type="compositionally biased region" description="Polar residues" evidence="1">
    <location>
        <begin position="101"/>
        <end position="115"/>
    </location>
</feature>
<dbReference type="CDD" id="cd01855">
    <property type="entry name" value="YqeH"/>
    <property type="match status" value="1"/>
</dbReference>
<feature type="domain" description="G" evidence="3">
    <location>
        <begin position="455"/>
        <end position="519"/>
    </location>
</feature>
<dbReference type="GO" id="GO:0005739">
    <property type="term" value="C:mitochondrion"/>
    <property type="evidence" value="ECO:0007669"/>
    <property type="project" value="TreeGrafter"/>
</dbReference>
<dbReference type="PANTHER" id="PTHR46434">
    <property type="entry name" value="GENETIC INTERACTOR OF PROHIBITINS 3, MITOCHONDRIAL"/>
    <property type="match status" value="1"/>
</dbReference>
<reference evidence="4" key="1">
    <citation type="submission" date="2019-12" db="EMBL/GenBank/DDBJ databases">
        <title>Genome sequence of Babesia ovis.</title>
        <authorList>
            <person name="Yamagishi J."/>
            <person name="Sevinc F."/>
            <person name="Xuan X."/>
        </authorList>
    </citation>
    <scope>NUCLEOTIDE SEQUENCE</scope>
    <source>
        <strain evidence="4">Selcuk</strain>
    </source>
</reference>
<comment type="caution">
    <text evidence="4">The sequence shown here is derived from an EMBL/GenBank/DDBJ whole genome shotgun (WGS) entry which is preliminary data.</text>
</comment>
<dbReference type="Proteomes" id="UP001057455">
    <property type="component" value="Unassembled WGS sequence"/>
</dbReference>
<dbReference type="Gene3D" id="3.40.50.300">
    <property type="entry name" value="P-loop containing nucleotide triphosphate hydrolases"/>
    <property type="match status" value="1"/>
</dbReference>
<dbReference type="SUPFAM" id="SSF52540">
    <property type="entry name" value="P-loop containing nucleoside triphosphate hydrolases"/>
    <property type="match status" value="1"/>
</dbReference>
<sequence length="779" mass="86237">MGVSYPLTLFLYFNNVILALNTRWFNHDGLCFAFYRAGRQPRRPRRSSLSPDQLARLADLERDLDESVLVNQPDSSSAELNIDRCLGSSYRAVRSRRNPEDISSASPSLDSTSENGVPIGHRAQTHALDDSLRQQCNIDTTDSTSASTQCGPLDLNSLSSEPLESLSEHEGVLGVSSPLIAGYDGILDDTLHAAEQWEQDDTRYRNRGEIIDDITDREMVQRAEEELKRERLEGPTMKELFATLEDPSDKAPKDEWKQLVQHFEIDADSTHCVGCGIRLQSANHGLQGYISPDALSSVKESSGRPRCQRCSSMRSGLIFRDPGIAVGTNATTAAQETVAILRNALSLSATRHVTVVYMLDAMDLHFERGLADLIASRRSQRKAETHFYVVLNKIDLLPPHSRKRLIMYVHRYIQSRAPSLNLKPRHIFLMSSRTGAGVNLFLSVLLDEAYRKRSKVFFVGATNTGKSTFINRLSGFVSSKTSVAKQALLSTSVVPGTTLRPLRIATGPGFEMYDTPGIVVPDAFTSFLTPSELKVAVPATLGPNKPLRIGAGQTLLLGPFVRIDILEGRPFFFTPYMSKHIDVSVMRTSRVAQFLSREPFGECRHFYGMDSAVDNNDMYHGSGFEGDHMSTDHIMPTYDMSKGYDIGGEHMSNGYDIKGDHMATEPISTNAAELPTVIHSNMVMQTTKGSVSTPDVATTKTPSDHSTISREVVIVGSGWDRATTDLCFKGLGFVTLAGALELRLRVETLEGVGVYMREPMMPFDAIPFSRRRVPRKGSR</sequence>
<feature type="signal peptide" evidence="2">
    <location>
        <begin position="1"/>
        <end position="19"/>
    </location>
</feature>
<gene>
    <name evidence="4" type="ORF">BaOVIS_023300</name>
</gene>
<evidence type="ECO:0000313" key="5">
    <source>
        <dbReference type="Proteomes" id="UP001057455"/>
    </source>
</evidence>
<dbReference type="InterPro" id="IPR006073">
    <property type="entry name" value="GTP-bd"/>
</dbReference>
<proteinExistence type="predicted"/>
<dbReference type="InterPro" id="IPR050896">
    <property type="entry name" value="Mito_lipid_metab_GTPase"/>
</dbReference>
<dbReference type="Pfam" id="PF01926">
    <property type="entry name" value="MMR_HSR1"/>
    <property type="match status" value="1"/>
</dbReference>
<feature type="region of interest" description="Disordered" evidence="1">
    <location>
        <begin position="96"/>
        <end position="119"/>
    </location>
</feature>
<keyword evidence="2" id="KW-0732">Signal</keyword>
<dbReference type="InterPro" id="IPR027417">
    <property type="entry name" value="P-loop_NTPase"/>
</dbReference>
<evidence type="ECO:0000313" key="4">
    <source>
        <dbReference type="EMBL" id="GFE54926.1"/>
    </source>
</evidence>
<dbReference type="GO" id="GO:0005525">
    <property type="term" value="F:GTP binding"/>
    <property type="evidence" value="ECO:0007669"/>
    <property type="project" value="InterPro"/>
</dbReference>
<name>A0A9W5WVG6_BABOV</name>
<dbReference type="PANTHER" id="PTHR46434:SF1">
    <property type="entry name" value="GENETIC INTERACTOR OF PROHIBITINS 3, MITOCHONDRIAL"/>
    <property type="match status" value="1"/>
</dbReference>
<evidence type="ECO:0000259" key="3">
    <source>
        <dbReference type="Pfam" id="PF01926"/>
    </source>
</evidence>
<feature type="chain" id="PRO_5040894559" evidence="2">
    <location>
        <begin position="20"/>
        <end position="779"/>
    </location>
</feature>
<dbReference type="EMBL" id="BLIY01000017">
    <property type="protein sequence ID" value="GFE54926.1"/>
    <property type="molecule type" value="Genomic_DNA"/>
</dbReference>
<dbReference type="AlphaFoldDB" id="A0A9W5WVG6"/>
<evidence type="ECO:0000256" key="1">
    <source>
        <dbReference type="SAM" id="MobiDB-lite"/>
    </source>
</evidence>
<organism evidence="4 5">
    <name type="scientific">Babesia ovis</name>
    <dbReference type="NCBI Taxonomy" id="5869"/>
    <lineage>
        <taxon>Eukaryota</taxon>
        <taxon>Sar</taxon>
        <taxon>Alveolata</taxon>
        <taxon>Apicomplexa</taxon>
        <taxon>Aconoidasida</taxon>
        <taxon>Piroplasmida</taxon>
        <taxon>Babesiidae</taxon>
        <taxon>Babesia</taxon>
    </lineage>
</organism>
<dbReference type="OrthoDB" id="1696305at2759"/>